<dbReference type="GeneID" id="68857098"/>
<dbReference type="EMBL" id="CP064791">
    <property type="protein sequence ID" value="QSG14007.1"/>
    <property type="molecule type" value="Genomic_DNA"/>
</dbReference>
<evidence type="ECO:0000313" key="1">
    <source>
        <dbReference type="EMBL" id="QSG14007.1"/>
    </source>
</evidence>
<dbReference type="AlphaFoldDB" id="A0A897NML9"/>
<evidence type="ECO:0000313" key="2">
    <source>
        <dbReference type="Proteomes" id="UP000663292"/>
    </source>
</evidence>
<gene>
    <name evidence="1" type="ORF">HSEST_0458</name>
</gene>
<sequence>MKRREMLKATGAAATASAMGLAGCNSVPFLGGDDGSTGSFSAVSSWLPEPGEISDGLNHYSFSARTPSGIYSAVDDTLWKSSQRVSTEFGSLPSEDVEYRISMNARVSSEDSFGSSDFEATIYTGSFDADWIGDKIEYGAGYATTSEMTDSRTLFRQENAGESNLDAFVVDENENVVINIGGNDQTDTLPTAEGVAELLFDANAGEVPTYTETSDMSELASGLSMGHTISASTQNETELSGDQGPENGRLGGTVAQGTTYTVNGTDVDITRVIVFDEERDVDENDIKTYIAESGEFTRAEERPSYSISGRRVSIEWTTGGVVSSVLY</sequence>
<reference evidence="1 2" key="1">
    <citation type="submission" date="2020-11" db="EMBL/GenBank/DDBJ databases">
        <title>Carbohydrate-dependent, anaerobic sulfur respiration: A novel catabolism in halophilic archaea.</title>
        <authorList>
            <person name="Sorokin D.Y."/>
            <person name="Messina E."/>
            <person name="Smedile F."/>
            <person name="La Cono V."/>
            <person name="Hallsworth J.E."/>
            <person name="Yakimov M.M."/>
        </authorList>
    </citation>
    <scope>NUCLEOTIDE SEQUENCE [LARGE SCALE GENOMIC DNA]</scope>
    <source>
        <strain evidence="1 2">HSR-Est</strain>
    </source>
</reference>
<dbReference type="PROSITE" id="PS51257">
    <property type="entry name" value="PROKAR_LIPOPROTEIN"/>
    <property type="match status" value="1"/>
</dbReference>
<organism evidence="1 2">
    <name type="scientific">Halapricum desulfuricans</name>
    <dbReference type="NCBI Taxonomy" id="2841257"/>
    <lineage>
        <taxon>Archaea</taxon>
        <taxon>Methanobacteriati</taxon>
        <taxon>Methanobacteriota</taxon>
        <taxon>Stenosarchaea group</taxon>
        <taxon>Halobacteria</taxon>
        <taxon>Halobacteriales</taxon>
        <taxon>Haloarculaceae</taxon>
        <taxon>Halapricum</taxon>
    </lineage>
</organism>
<accession>A0A897NML9</accession>
<proteinExistence type="predicted"/>
<keyword evidence="2" id="KW-1185">Reference proteome</keyword>
<name>A0A897NML9_9EURY</name>
<protein>
    <submittedName>
        <fullName evidence="1">Uncharacterized protein</fullName>
    </submittedName>
</protein>
<dbReference type="Proteomes" id="UP000663292">
    <property type="component" value="Chromosome"/>
</dbReference>
<dbReference type="RefSeq" id="WP_229121955.1">
    <property type="nucleotide sequence ID" value="NZ_CP064791.1"/>
</dbReference>